<dbReference type="PROSITE" id="PS51182">
    <property type="entry name" value="C2_TENSIN"/>
    <property type="match status" value="1"/>
</dbReference>
<dbReference type="InterPro" id="IPR000073">
    <property type="entry name" value="AB_hydrolase_1"/>
</dbReference>
<dbReference type="Proteomes" id="UP000887458">
    <property type="component" value="Unassembled WGS sequence"/>
</dbReference>
<protein>
    <submittedName>
        <fullName evidence="6">Tensin-3</fullName>
    </submittedName>
</protein>
<evidence type="ECO:0000313" key="6">
    <source>
        <dbReference type="EMBL" id="KAH9420130.1"/>
    </source>
</evidence>
<dbReference type="SUPFAM" id="SSF52799">
    <property type="entry name" value="(Phosphotyrosine protein) phosphatases II"/>
    <property type="match status" value="1"/>
</dbReference>
<evidence type="ECO:0000256" key="1">
    <source>
        <dbReference type="ARBA" id="ARBA00022999"/>
    </source>
</evidence>
<dbReference type="InterPro" id="IPR000980">
    <property type="entry name" value="SH2"/>
</dbReference>
<feature type="region of interest" description="Disordered" evidence="3">
    <location>
        <begin position="949"/>
        <end position="968"/>
    </location>
</feature>
<dbReference type="Pfam" id="PF00561">
    <property type="entry name" value="Abhydrolase_1"/>
    <property type="match status" value="1"/>
</dbReference>
<dbReference type="InterPro" id="IPR029021">
    <property type="entry name" value="Prot-tyrosine_phosphatase-like"/>
</dbReference>
<dbReference type="PROSITE" id="PS50001">
    <property type="entry name" value="SH2"/>
    <property type="match status" value="1"/>
</dbReference>
<dbReference type="InterPro" id="IPR011993">
    <property type="entry name" value="PH-like_dom_sf"/>
</dbReference>
<feature type="domain" description="C2 tensin-type" evidence="5">
    <location>
        <begin position="605"/>
        <end position="734"/>
    </location>
</feature>
<dbReference type="SMART" id="SM00252">
    <property type="entry name" value="SH2"/>
    <property type="match status" value="1"/>
</dbReference>
<dbReference type="InterPro" id="IPR035892">
    <property type="entry name" value="C2_domain_sf"/>
</dbReference>
<evidence type="ECO:0000256" key="3">
    <source>
        <dbReference type="SAM" id="MobiDB-lite"/>
    </source>
</evidence>
<dbReference type="EMBL" id="NJHN03000054">
    <property type="protein sequence ID" value="KAH9420130.1"/>
    <property type="molecule type" value="Genomic_DNA"/>
</dbReference>
<sequence length="1380" mass="158450">MMIQINFRSRLIVGNYFRQSIRYRSDKLPVPLSFVKAQPKSISIDINKKPLLSFHGLFGSKINLRSLMNQICTRTKQPCYSFDLRNHGESPHVDGDKSDMNAMASDILLWMDTNQIDRADLLGHSLGGRVISQFAFDWPDRVDRLILVDISPLPTLPKIDFLTENFFDLLEDCIKQLPAQMNLSQARQHVRTRLIEVISNTFIVDFFLLNLYQDKDGKIKWHFNTRALEMLVRNRMAHQLDTNKPFNGKSLIIYGEQSDYVRPDQFDQIRMIMPNVQFVNIANTGHYLHVEKAQQFIDINNNKQVAAESVDSSSSSTTLVEKLNVEQHLNEHLDLASSTIAAATLDTKIRNYFHNKQVKQTHHNQNEEQESYYSDIIIYDHPAIAAVGHNIFNGKTTKSSIDKRSKVIRLILIRLDLFKFAIMEPLKVDQRLIVFSLVDTFTKLSPNKILENYLKKLIAEQQHDGHHIAVFNLAEPLKFYQNINNSDKFLANVKLLEFGWPERRAPSLERLCSLCKSLDSWLTQNDQNSAIIYSKRDLSRASLAIAVFLQYIDICLGNDSNTTIFDFESMYNYFHYNLEAYLQPSQKKYVNYFKSLLNGDSRINVQKLHLNQLIIHRVPNFDGCGRCRPFIKIYQGWQLRYSSPVIDIDNEFLKCWNYIVFDIQPPLKLRGEILIKCYHKSAVPSSKTEMFAFQFHTGTLTTTTVTLDKSDLDCALYDRRLPDDIQVELVFNNDRSNQILDSGQSSYQIDDDSQIIRCNSYENFFNTQTTAAMTQKSSVGTATVEDKCVPSLEYTKGPLDGSLYATVLKKPTSIEPATNQQQLLPEQPQQAKIKDEFVLDELINEIFTEIQSFPDVRTNLETKPIPLRTQSSSSKESYYDFVTKNGQEYLSEIPGGDLGKENIDPIVSEQQQNLDWLQRQQQKLLTIRRNRPKQTVEQQLIAELKTSIKQSPSSMVHRSTPPEVPTRTSSRNIFLSQIPYQDDTDNDDYGIIHKIQNGANNQSINEQTVMKIDEVERDKNVNQYIDSLAELPTSSAQFLAGLKLTDSDSQQLRSSTPAFPVRQKNRKLSSLLKQTMNDGQHNVPMFIQDTSSYWYKPTISREEGMNIFFEMKILLTMFILAVRYLQDRPPGSFIIRDSNSFPNAFGLAVRVAREDARPDSIDPVRHFLIESTNKGVQIKGCLEEPVFSSLAALVYQHSITKISLPIRLTIPSSNDDLDMSNYGSLYSDTNLLKQFYENGAACNVLYFIKEDVESLTGNAAIKKVIDQMIMNSSDRKKIQPAIIHFKASSKGITLTDNSHRLFFRQHYPIKSISFCSIDPDNRCWPYHSDHALQLESYLFGFVTQKKNTPLENECLIFGHYEPDQPPHAIVDFVNKLKNVS</sequence>
<dbReference type="InterPro" id="IPR051484">
    <property type="entry name" value="Tensin_PTEN_phosphatase"/>
</dbReference>
<dbReference type="Gene3D" id="3.40.50.1820">
    <property type="entry name" value="alpha/beta hydrolase"/>
    <property type="match status" value="1"/>
</dbReference>
<dbReference type="Gene3D" id="3.90.190.10">
    <property type="entry name" value="Protein tyrosine phosphatase superfamily"/>
    <property type="match status" value="1"/>
</dbReference>
<reference evidence="6 7" key="2">
    <citation type="journal article" date="2022" name="Mol. Biol. Evol.">
        <title>Comparative Genomics Reveals Insights into the Divergent Evolution of Astigmatic Mites and Household Pest Adaptations.</title>
        <authorList>
            <person name="Xiong Q."/>
            <person name="Wan A.T."/>
            <person name="Liu X."/>
            <person name="Fung C.S."/>
            <person name="Xiao X."/>
            <person name="Malainual N."/>
            <person name="Hou J."/>
            <person name="Wang L."/>
            <person name="Wang M."/>
            <person name="Yang K.Y."/>
            <person name="Cui Y."/>
            <person name="Leung E.L."/>
            <person name="Nong W."/>
            <person name="Shin S.K."/>
            <person name="Au S.W."/>
            <person name="Jeong K.Y."/>
            <person name="Chew F.T."/>
            <person name="Hui J.H."/>
            <person name="Leung T.F."/>
            <person name="Tungtrongchitr A."/>
            <person name="Zhong N."/>
            <person name="Liu Z."/>
            <person name="Tsui S.K."/>
        </authorList>
    </citation>
    <scope>NUCLEOTIDE SEQUENCE [LARGE SCALE GENOMIC DNA]</scope>
    <source>
        <strain evidence="6">Derp</strain>
    </source>
</reference>
<dbReference type="SUPFAM" id="SSF49562">
    <property type="entry name" value="C2 domain (Calcium/lipid-binding domain, CaLB)"/>
    <property type="match status" value="1"/>
</dbReference>
<keyword evidence="1 2" id="KW-0727">SH2 domain</keyword>
<organism evidence="6 7">
    <name type="scientific">Dermatophagoides pteronyssinus</name>
    <name type="common">European house dust mite</name>
    <dbReference type="NCBI Taxonomy" id="6956"/>
    <lineage>
        <taxon>Eukaryota</taxon>
        <taxon>Metazoa</taxon>
        <taxon>Ecdysozoa</taxon>
        <taxon>Arthropoda</taxon>
        <taxon>Chelicerata</taxon>
        <taxon>Arachnida</taxon>
        <taxon>Acari</taxon>
        <taxon>Acariformes</taxon>
        <taxon>Sarcoptiformes</taxon>
        <taxon>Astigmata</taxon>
        <taxon>Psoroptidia</taxon>
        <taxon>Analgoidea</taxon>
        <taxon>Pyroglyphidae</taxon>
        <taxon>Dermatophagoidinae</taxon>
        <taxon>Dermatophagoides</taxon>
    </lineage>
</organism>
<accession>A0ABQ8JCJ3</accession>
<keyword evidence="7" id="KW-1185">Reference proteome</keyword>
<dbReference type="InterPro" id="IPR036860">
    <property type="entry name" value="SH2_dom_sf"/>
</dbReference>
<dbReference type="SMART" id="SM01326">
    <property type="entry name" value="PTEN_C2"/>
    <property type="match status" value="1"/>
</dbReference>
<proteinExistence type="predicted"/>
<dbReference type="InterPro" id="IPR033929">
    <property type="entry name" value="Tensin_PTB"/>
</dbReference>
<comment type="caution">
    <text evidence="6">The sequence shown here is derived from an EMBL/GenBank/DDBJ whole genome shotgun (WGS) entry which is preliminary data.</text>
</comment>
<dbReference type="CDD" id="cd01213">
    <property type="entry name" value="PTB_tensin"/>
    <property type="match status" value="1"/>
</dbReference>
<dbReference type="InterPro" id="IPR013625">
    <property type="entry name" value="PTB"/>
</dbReference>
<dbReference type="Pfam" id="PF08416">
    <property type="entry name" value="PTB"/>
    <property type="match status" value="1"/>
</dbReference>
<name>A0ABQ8JCJ3_DERPT</name>
<dbReference type="PANTHER" id="PTHR45734:SF10">
    <property type="entry name" value="BLISTERY, ISOFORM A"/>
    <property type="match status" value="1"/>
</dbReference>
<reference evidence="6 7" key="1">
    <citation type="journal article" date="2018" name="J. Allergy Clin. Immunol.">
        <title>High-quality assembly of Dermatophagoides pteronyssinus genome and transcriptome reveals a wide range of novel allergens.</title>
        <authorList>
            <person name="Liu X.Y."/>
            <person name="Yang K.Y."/>
            <person name="Wang M.Q."/>
            <person name="Kwok J.S."/>
            <person name="Zeng X."/>
            <person name="Yang Z."/>
            <person name="Xiao X.J."/>
            <person name="Lau C.P."/>
            <person name="Li Y."/>
            <person name="Huang Z.M."/>
            <person name="Ba J.G."/>
            <person name="Yim A.K."/>
            <person name="Ouyang C.Y."/>
            <person name="Ngai S.M."/>
            <person name="Chan T.F."/>
            <person name="Leung E.L."/>
            <person name="Liu L."/>
            <person name="Liu Z.G."/>
            <person name="Tsui S.K."/>
        </authorList>
    </citation>
    <scope>NUCLEOTIDE SEQUENCE [LARGE SCALE GENOMIC DNA]</scope>
    <source>
        <strain evidence="6">Derp</strain>
    </source>
</reference>
<dbReference type="InterPro" id="IPR029058">
    <property type="entry name" value="AB_hydrolase_fold"/>
</dbReference>
<dbReference type="Gene3D" id="2.30.29.30">
    <property type="entry name" value="Pleckstrin-homology domain (PH domain)/Phosphotyrosine-binding domain (PTB)"/>
    <property type="match status" value="1"/>
</dbReference>
<evidence type="ECO:0000256" key="2">
    <source>
        <dbReference type="PROSITE-ProRule" id="PRU00191"/>
    </source>
</evidence>
<dbReference type="PANTHER" id="PTHR45734">
    <property type="entry name" value="TENSIN"/>
    <property type="match status" value="1"/>
</dbReference>
<evidence type="ECO:0000259" key="5">
    <source>
        <dbReference type="PROSITE" id="PS51182"/>
    </source>
</evidence>
<dbReference type="PRINTS" id="PR00111">
    <property type="entry name" value="ABHYDROLASE"/>
</dbReference>
<dbReference type="SUPFAM" id="SSF53474">
    <property type="entry name" value="alpha/beta-Hydrolases"/>
    <property type="match status" value="1"/>
</dbReference>
<feature type="domain" description="SH2" evidence="4">
    <location>
        <begin position="1094"/>
        <end position="1212"/>
    </location>
</feature>
<dbReference type="Pfam" id="PF00017">
    <property type="entry name" value="SH2"/>
    <property type="match status" value="1"/>
</dbReference>
<evidence type="ECO:0000313" key="7">
    <source>
        <dbReference type="Proteomes" id="UP000887458"/>
    </source>
</evidence>
<gene>
    <name evidence="6" type="primary">TNS3</name>
    <name evidence="6" type="ORF">DERP_001965</name>
</gene>
<dbReference type="SUPFAM" id="SSF50729">
    <property type="entry name" value="PH domain-like"/>
    <property type="match status" value="1"/>
</dbReference>
<dbReference type="InterPro" id="IPR014020">
    <property type="entry name" value="Tensin_C2-dom"/>
</dbReference>
<dbReference type="Gene3D" id="3.30.505.10">
    <property type="entry name" value="SH2 domain"/>
    <property type="match status" value="1"/>
</dbReference>
<dbReference type="Gene3D" id="2.60.40.1110">
    <property type="match status" value="1"/>
</dbReference>
<dbReference type="SUPFAM" id="SSF55550">
    <property type="entry name" value="SH2 domain"/>
    <property type="match status" value="1"/>
</dbReference>
<evidence type="ECO:0000259" key="4">
    <source>
        <dbReference type="PROSITE" id="PS50001"/>
    </source>
</evidence>
<dbReference type="Pfam" id="PF10409">
    <property type="entry name" value="PTEN_C2"/>
    <property type="match status" value="1"/>
</dbReference>